<feature type="compositionally biased region" description="Basic and acidic residues" evidence="1">
    <location>
        <begin position="401"/>
        <end position="412"/>
    </location>
</feature>
<accession>A0A4U6VQS9</accession>
<evidence type="ECO:0000313" key="3">
    <source>
        <dbReference type="Proteomes" id="UP000298652"/>
    </source>
</evidence>
<evidence type="ECO:0000256" key="1">
    <source>
        <dbReference type="SAM" id="MobiDB-lite"/>
    </source>
</evidence>
<protein>
    <submittedName>
        <fullName evidence="2">Uncharacterized protein</fullName>
    </submittedName>
</protein>
<feature type="region of interest" description="Disordered" evidence="1">
    <location>
        <begin position="348"/>
        <end position="370"/>
    </location>
</feature>
<name>A0A4U6VQS9_SETVI</name>
<feature type="compositionally biased region" description="Basic and acidic residues" evidence="1">
    <location>
        <begin position="457"/>
        <end position="472"/>
    </location>
</feature>
<feature type="compositionally biased region" description="Basic and acidic residues" evidence="1">
    <location>
        <begin position="481"/>
        <end position="498"/>
    </location>
</feature>
<dbReference type="Proteomes" id="UP000298652">
    <property type="component" value="Chromosome 2"/>
</dbReference>
<feature type="compositionally biased region" description="Acidic residues" evidence="1">
    <location>
        <begin position="291"/>
        <end position="302"/>
    </location>
</feature>
<reference evidence="2" key="1">
    <citation type="submission" date="2019-03" db="EMBL/GenBank/DDBJ databases">
        <title>WGS assembly of Setaria viridis.</title>
        <authorList>
            <person name="Huang P."/>
            <person name="Jenkins J."/>
            <person name="Grimwood J."/>
            <person name="Barry K."/>
            <person name="Healey A."/>
            <person name="Mamidi S."/>
            <person name="Sreedasyam A."/>
            <person name="Shu S."/>
            <person name="Feldman M."/>
            <person name="Wu J."/>
            <person name="Yu Y."/>
            <person name="Chen C."/>
            <person name="Johnson J."/>
            <person name="Rokhsar D."/>
            <person name="Baxter I."/>
            <person name="Schmutz J."/>
            <person name="Brutnell T."/>
            <person name="Kellogg E."/>
        </authorList>
    </citation>
    <scope>NUCLEOTIDE SEQUENCE [LARGE SCALE GENOMIC DNA]</scope>
</reference>
<feature type="compositionally biased region" description="Basic residues" evidence="1">
    <location>
        <begin position="606"/>
        <end position="615"/>
    </location>
</feature>
<dbReference type="EMBL" id="CM016553">
    <property type="protein sequence ID" value="TKW30873.1"/>
    <property type="molecule type" value="Genomic_DNA"/>
</dbReference>
<dbReference type="AlphaFoldDB" id="A0A4U6VQS9"/>
<organism evidence="2 3">
    <name type="scientific">Setaria viridis</name>
    <name type="common">Green bristlegrass</name>
    <name type="synonym">Setaria italica subsp. viridis</name>
    <dbReference type="NCBI Taxonomy" id="4556"/>
    <lineage>
        <taxon>Eukaryota</taxon>
        <taxon>Viridiplantae</taxon>
        <taxon>Streptophyta</taxon>
        <taxon>Embryophyta</taxon>
        <taxon>Tracheophyta</taxon>
        <taxon>Spermatophyta</taxon>
        <taxon>Magnoliopsida</taxon>
        <taxon>Liliopsida</taxon>
        <taxon>Poales</taxon>
        <taxon>Poaceae</taxon>
        <taxon>PACMAD clade</taxon>
        <taxon>Panicoideae</taxon>
        <taxon>Panicodae</taxon>
        <taxon>Paniceae</taxon>
        <taxon>Cenchrinae</taxon>
        <taxon>Setaria</taxon>
    </lineage>
</organism>
<evidence type="ECO:0000313" key="2">
    <source>
        <dbReference type="EMBL" id="TKW30873.1"/>
    </source>
</evidence>
<keyword evidence="3" id="KW-1185">Reference proteome</keyword>
<feature type="region of interest" description="Disordered" evidence="1">
    <location>
        <begin position="598"/>
        <end position="625"/>
    </location>
</feature>
<dbReference type="Gramene" id="TKW30873">
    <property type="protein sequence ID" value="TKW30873"/>
    <property type="gene ID" value="SEVIR_2G066500v2"/>
</dbReference>
<feature type="region of interest" description="Disordered" evidence="1">
    <location>
        <begin position="401"/>
        <end position="506"/>
    </location>
</feature>
<proteinExistence type="predicted"/>
<feature type="compositionally biased region" description="Gly residues" evidence="1">
    <location>
        <begin position="418"/>
        <end position="427"/>
    </location>
</feature>
<sequence length="625" mass="64852">MLPEPCDIWDEAPVSRNQSPADWGCWSDMLFSVASSCGSSWEDVAATWACGATEEGRVPRTPGVGEGAFGEDVNGQACTIPVHGFSVGQKPGGGALVDAGPFFFFFWLEKEFDGGRPPLEDAGGLADEIFVVHRGPETGEAIGHDLHARAVIEDVKITLVEVAELGAEVDGASVLVVAEEGADAAPYGVGGVVVFRDHGEKLGGDAVVEPRDDGAVILHPVAVALGGGAVDVVAESELAKDGGEGARPGDVVRVVEVEDDRHAVEDVDAVDDGSVWTRSVWGRPDSASELSEADDDEDEDELMASGWERDGPACVPLLVDGDEVVRAGGAVGVDDKVQHAVRDGGAGARLDGRHGAAPVPPPAVAPRARPVRPRALRRRVGVHRAHGVHLVQPELEQVERVRGGRGVEEQVGARHRLGGGGGGPAGGRDGRPPRRGRVADQVARRRVEVRGLVPPDARQEDQPVAGIDDHVAESLAGGRRRREEGEGCVDERGGHPGDVDEPPGDYPVRDRGVRARAVRALGAIAAAVLAAALAHAADLGPGGGGVVVGNVGAEEPGQGLGEAHAVERVRDEAAPGLGDALEAVEGLGGEELKHLDERVVGDAGAGRRRRRRRRPQLGSVAVHAG</sequence>
<feature type="region of interest" description="Disordered" evidence="1">
    <location>
        <begin position="284"/>
        <end position="303"/>
    </location>
</feature>
<gene>
    <name evidence="2" type="ORF">SEVIR_2G066500v2</name>
</gene>